<keyword evidence="15" id="KW-1185">Reference proteome</keyword>
<gene>
    <name evidence="14" type="ORF">CTI12_AA509720</name>
</gene>
<dbReference type="PROSITE" id="PS50011">
    <property type="entry name" value="PROTEIN_KINASE_DOM"/>
    <property type="match status" value="1"/>
</dbReference>
<keyword evidence="14" id="KW-0430">Lectin</keyword>
<dbReference type="GO" id="GO:0030246">
    <property type="term" value="F:carbohydrate binding"/>
    <property type="evidence" value="ECO:0007669"/>
    <property type="project" value="UniProtKB-KW"/>
</dbReference>
<keyword evidence="14" id="KW-0418">Kinase</keyword>
<dbReference type="GO" id="GO:0005886">
    <property type="term" value="C:plasma membrane"/>
    <property type="evidence" value="ECO:0007669"/>
    <property type="project" value="UniProtKB-SubCell"/>
</dbReference>
<accession>A0A2U1LBF2</accession>
<reference evidence="14 15" key="1">
    <citation type="journal article" date="2018" name="Mol. Plant">
        <title>The genome of Artemisia annua provides insight into the evolution of Asteraceae family and artemisinin biosynthesis.</title>
        <authorList>
            <person name="Shen Q."/>
            <person name="Zhang L."/>
            <person name="Liao Z."/>
            <person name="Wang S."/>
            <person name="Yan T."/>
            <person name="Shi P."/>
            <person name="Liu M."/>
            <person name="Fu X."/>
            <person name="Pan Q."/>
            <person name="Wang Y."/>
            <person name="Lv Z."/>
            <person name="Lu X."/>
            <person name="Zhang F."/>
            <person name="Jiang W."/>
            <person name="Ma Y."/>
            <person name="Chen M."/>
            <person name="Hao X."/>
            <person name="Li L."/>
            <person name="Tang Y."/>
            <person name="Lv G."/>
            <person name="Zhou Y."/>
            <person name="Sun X."/>
            <person name="Brodelius P.E."/>
            <person name="Rose J.K.C."/>
            <person name="Tang K."/>
        </authorList>
    </citation>
    <scope>NUCLEOTIDE SEQUENCE [LARGE SCALE GENOMIC DNA]</scope>
    <source>
        <strain evidence="15">cv. Huhao1</strain>
        <tissue evidence="14">Leaf</tissue>
    </source>
</reference>
<keyword evidence="12" id="KW-0325">Glycoprotein</keyword>
<feature type="domain" description="Protein kinase" evidence="13">
    <location>
        <begin position="1"/>
        <end position="195"/>
    </location>
</feature>
<evidence type="ECO:0000313" key="15">
    <source>
        <dbReference type="Proteomes" id="UP000245207"/>
    </source>
</evidence>
<name>A0A2U1LBF2_ARTAN</name>
<evidence type="ECO:0000256" key="8">
    <source>
        <dbReference type="ARBA" id="ARBA00022840"/>
    </source>
</evidence>
<dbReference type="SMART" id="SM00220">
    <property type="entry name" value="S_TKc"/>
    <property type="match status" value="1"/>
</dbReference>
<evidence type="ECO:0000256" key="5">
    <source>
        <dbReference type="ARBA" id="ARBA00022692"/>
    </source>
</evidence>
<protein>
    <submittedName>
        <fullName evidence="14">Concanavalin A-like lectin protein kinase family protein</fullName>
    </submittedName>
</protein>
<dbReference type="InterPro" id="IPR050528">
    <property type="entry name" value="L-type_Lectin-RKs"/>
</dbReference>
<keyword evidence="11" id="KW-0675">Receptor</keyword>
<dbReference type="InterPro" id="IPR008271">
    <property type="entry name" value="Ser/Thr_kinase_AS"/>
</dbReference>
<evidence type="ECO:0000256" key="4">
    <source>
        <dbReference type="ARBA" id="ARBA00022475"/>
    </source>
</evidence>
<comment type="similarity">
    <text evidence="2">In the N-terminal section; belongs to the leguminous lectin family.</text>
</comment>
<evidence type="ECO:0000256" key="1">
    <source>
        <dbReference type="ARBA" id="ARBA00004251"/>
    </source>
</evidence>
<keyword evidence="8" id="KW-0067">ATP-binding</keyword>
<dbReference type="OrthoDB" id="4062651at2759"/>
<dbReference type="GO" id="GO:0002229">
    <property type="term" value="P:defense response to oomycetes"/>
    <property type="evidence" value="ECO:0007669"/>
    <property type="project" value="UniProtKB-ARBA"/>
</dbReference>
<dbReference type="STRING" id="35608.A0A2U1LBF2"/>
<sequence length="236" mass="25903">MPNGSLDSHLFGQKNSLEWAVRYKIATGLDSALLYLHEEWEQCVMHRDIKTSNIMLDSGFNVKLGDFGLARLMDHELGLQTTGLAGTLGYLAPEYVTTGKASKDSDVYSFGVVALEIACGQKAMDSVDPNSDLGLVQWVWDLLGKGELISGVDQKLNKVFDKKEAECLMMVGLWCAHPDRSLRPSIRQVIQELKFEGAGPNLPMKMPVPMYFAEPGDAEVNSGGGSITYASIDLKR</sequence>
<keyword evidence="10" id="KW-0472">Membrane</keyword>
<dbReference type="AlphaFoldDB" id="A0A2U1LBF2"/>
<keyword evidence="9" id="KW-1133">Transmembrane helix</keyword>
<comment type="subcellular location">
    <subcellularLocation>
        <location evidence="1">Cell membrane</location>
        <topology evidence="1">Single-pass type I membrane protein</topology>
    </subcellularLocation>
</comment>
<evidence type="ECO:0000256" key="2">
    <source>
        <dbReference type="ARBA" id="ARBA00008536"/>
    </source>
</evidence>
<evidence type="ECO:0000256" key="3">
    <source>
        <dbReference type="ARBA" id="ARBA00010217"/>
    </source>
</evidence>
<keyword evidence="5" id="KW-0812">Transmembrane</keyword>
<evidence type="ECO:0000256" key="9">
    <source>
        <dbReference type="ARBA" id="ARBA00022989"/>
    </source>
</evidence>
<evidence type="ECO:0000256" key="6">
    <source>
        <dbReference type="ARBA" id="ARBA00022729"/>
    </source>
</evidence>
<keyword evidence="7" id="KW-0547">Nucleotide-binding</keyword>
<dbReference type="GO" id="GO:0005524">
    <property type="term" value="F:ATP binding"/>
    <property type="evidence" value="ECO:0007669"/>
    <property type="project" value="UniProtKB-KW"/>
</dbReference>
<dbReference type="Proteomes" id="UP000245207">
    <property type="component" value="Unassembled WGS sequence"/>
</dbReference>
<dbReference type="Pfam" id="PF00069">
    <property type="entry name" value="Pkinase"/>
    <property type="match status" value="1"/>
</dbReference>
<dbReference type="EMBL" id="PKPP01010338">
    <property type="protein sequence ID" value="PWA46327.1"/>
    <property type="molecule type" value="Genomic_DNA"/>
</dbReference>
<dbReference type="PROSITE" id="PS00108">
    <property type="entry name" value="PROTEIN_KINASE_ST"/>
    <property type="match status" value="1"/>
</dbReference>
<keyword evidence="4" id="KW-1003">Cell membrane</keyword>
<evidence type="ECO:0000256" key="10">
    <source>
        <dbReference type="ARBA" id="ARBA00023136"/>
    </source>
</evidence>
<comment type="similarity">
    <text evidence="3">In the C-terminal section; belongs to the protein kinase superfamily. Ser/Thr protein kinase family.</text>
</comment>
<comment type="caution">
    <text evidence="14">The sequence shown here is derived from an EMBL/GenBank/DDBJ whole genome shotgun (WGS) entry which is preliminary data.</text>
</comment>
<dbReference type="PANTHER" id="PTHR27007">
    <property type="match status" value="1"/>
</dbReference>
<proteinExistence type="inferred from homology"/>
<evidence type="ECO:0000256" key="12">
    <source>
        <dbReference type="ARBA" id="ARBA00023180"/>
    </source>
</evidence>
<dbReference type="GO" id="GO:0004672">
    <property type="term" value="F:protein kinase activity"/>
    <property type="evidence" value="ECO:0007669"/>
    <property type="project" value="InterPro"/>
</dbReference>
<dbReference type="InterPro" id="IPR000719">
    <property type="entry name" value="Prot_kinase_dom"/>
</dbReference>
<evidence type="ECO:0000256" key="7">
    <source>
        <dbReference type="ARBA" id="ARBA00022741"/>
    </source>
</evidence>
<evidence type="ECO:0000256" key="11">
    <source>
        <dbReference type="ARBA" id="ARBA00023170"/>
    </source>
</evidence>
<evidence type="ECO:0000313" key="14">
    <source>
        <dbReference type="EMBL" id="PWA46327.1"/>
    </source>
</evidence>
<keyword evidence="14" id="KW-0808">Transferase</keyword>
<dbReference type="SUPFAM" id="SSF56112">
    <property type="entry name" value="Protein kinase-like (PK-like)"/>
    <property type="match status" value="1"/>
</dbReference>
<organism evidence="14 15">
    <name type="scientific">Artemisia annua</name>
    <name type="common">Sweet wormwood</name>
    <dbReference type="NCBI Taxonomy" id="35608"/>
    <lineage>
        <taxon>Eukaryota</taxon>
        <taxon>Viridiplantae</taxon>
        <taxon>Streptophyta</taxon>
        <taxon>Embryophyta</taxon>
        <taxon>Tracheophyta</taxon>
        <taxon>Spermatophyta</taxon>
        <taxon>Magnoliopsida</taxon>
        <taxon>eudicotyledons</taxon>
        <taxon>Gunneridae</taxon>
        <taxon>Pentapetalae</taxon>
        <taxon>asterids</taxon>
        <taxon>campanulids</taxon>
        <taxon>Asterales</taxon>
        <taxon>Asteraceae</taxon>
        <taxon>Asteroideae</taxon>
        <taxon>Anthemideae</taxon>
        <taxon>Artemisiinae</taxon>
        <taxon>Artemisia</taxon>
    </lineage>
</organism>
<dbReference type="Gene3D" id="1.10.510.10">
    <property type="entry name" value="Transferase(Phosphotransferase) domain 1"/>
    <property type="match status" value="1"/>
</dbReference>
<keyword evidence="6" id="KW-0732">Signal</keyword>
<evidence type="ECO:0000259" key="13">
    <source>
        <dbReference type="PROSITE" id="PS50011"/>
    </source>
</evidence>
<dbReference type="FunFam" id="1.10.510.10:FF:000240">
    <property type="entry name" value="Lectin-domain containing receptor kinase A4.3"/>
    <property type="match status" value="1"/>
</dbReference>
<dbReference type="InterPro" id="IPR011009">
    <property type="entry name" value="Kinase-like_dom_sf"/>
</dbReference>